<sequence>MGQKKVVLELITEEEFVGYRARSVAEFAEDKVKAGSWKEEEALKLSEETYQKYLPDGIHSKEQYLYVVRQEGQQAGVGYVWLNVADTPAGTRAFLYDIIIEEEYRGQGLGQATMRALDDTARSLGAATIGLHVFGHNQTALHVYQKAGYAVTDYTMAKKL</sequence>
<name>A0ACC6PJI2_9BACL</name>
<evidence type="ECO:0000313" key="1">
    <source>
        <dbReference type="EMBL" id="MEJ8307041.1"/>
    </source>
</evidence>
<proteinExistence type="predicted"/>
<gene>
    <name evidence="1" type="ORF">WKI47_24295</name>
</gene>
<comment type="caution">
    <text evidence="1">The sequence shown here is derived from an EMBL/GenBank/DDBJ whole genome shotgun (WGS) entry which is preliminary data.</text>
</comment>
<keyword evidence="2" id="KW-1185">Reference proteome</keyword>
<protein>
    <submittedName>
        <fullName evidence="1">GNAT family N-acetyltransferase</fullName>
    </submittedName>
</protein>
<dbReference type="EMBL" id="JBBKAR010000058">
    <property type="protein sequence ID" value="MEJ8307041.1"/>
    <property type="molecule type" value="Genomic_DNA"/>
</dbReference>
<accession>A0ACC6PJI2</accession>
<dbReference type="Proteomes" id="UP001380953">
    <property type="component" value="Unassembled WGS sequence"/>
</dbReference>
<reference evidence="1" key="1">
    <citation type="submission" date="2024-03" db="EMBL/GenBank/DDBJ databases">
        <title>Whole genome sequecning of epiphytes from Marcgravia umbellata leaves.</title>
        <authorList>
            <person name="Kumar G."/>
            <person name="Savka M.A."/>
        </authorList>
    </citation>
    <scope>NUCLEOTIDE SEQUENCE</scope>
    <source>
        <strain evidence="1">RIT_BL5</strain>
    </source>
</reference>
<organism evidence="1 2">
    <name type="scientific">Saccharibacillus sacchari</name>
    <dbReference type="NCBI Taxonomy" id="456493"/>
    <lineage>
        <taxon>Bacteria</taxon>
        <taxon>Bacillati</taxon>
        <taxon>Bacillota</taxon>
        <taxon>Bacilli</taxon>
        <taxon>Bacillales</taxon>
        <taxon>Paenibacillaceae</taxon>
        <taxon>Saccharibacillus</taxon>
    </lineage>
</organism>
<evidence type="ECO:0000313" key="2">
    <source>
        <dbReference type="Proteomes" id="UP001380953"/>
    </source>
</evidence>